<keyword evidence="5" id="KW-1185">Reference proteome</keyword>
<name>A0A026W079_OOCBI</name>
<dbReference type="AlphaFoldDB" id="A0A026W079"/>
<comment type="cofactor">
    <cofactor evidence="1">
        <name>a divalent metal cation</name>
        <dbReference type="ChEBI" id="CHEBI:60240"/>
    </cofactor>
</comment>
<sequence>MTPFRDNGHLTRSQIVYNTKLSSIRSIIERSFGLLKSKFRRLKFLDISDIELGNEMIAAACVLHNFIIDNDRLNVLDEDYVNDAVVEIHQEDVMNEEVEQAVEKRREIVNRF</sequence>
<evidence type="ECO:0000256" key="2">
    <source>
        <dbReference type="ARBA" id="ARBA00022723"/>
    </source>
</evidence>
<gene>
    <name evidence="4" type="ORF">X777_11961</name>
</gene>
<dbReference type="EMBL" id="KK107519">
    <property type="protein sequence ID" value="EZA49463.1"/>
    <property type="molecule type" value="Genomic_DNA"/>
</dbReference>
<dbReference type="OMA" id="MIVTACC"/>
<evidence type="ECO:0000256" key="1">
    <source>
        <dbReference type="ARBA" id="ARBA00001968"/>
    </source>
</evidence>
<keyword evidence="2" id="KW-0479">Metal-binding</keyword>
<dbReference type="GO" id="GO:0046872">
    <property type="term" value="F:metal ion binding"/>
    <property type="evidence" value="ECO:0007669"/>
    <property type="project" value="UniProtKB-KW"/>
</dbReference>
<dbReference type="InterPro" id="IPR027806">
    <property type="entry name" value="HARBI1_dom"/>
</dbReference>
<accession>A0A026W079</accession>
<evidence type="ECO:0000313" key="5">
    <source>
        <dbReference type="Proteomes" id="UP000053097"/>
    </source>
</evidence>
<evidence type="ECO:0000259" key="3">
    <source>
        <dbReference type="Pfam" id="PF13359"/>
    </source>
</evidence>
<dbReference type="Pfam" id="PF13359">
    <property type="entry name" value="DDE_Tnp_4"/>
    <property type="match status" value="1"/>
</dbReference>
<dbReference type="Proteomes" id="UP000053097">
    <property type="component" value="Unassembled WGS sequence"/>
</dbReference>
<organism evidence="4 5">
    <name type="scientific">Ooceraea biroi</name>
    <name type="common">Clonal raider ant</name>
    <name type="synonym">Cerapachys biroi</name>
    <dbReference type="NCBI Taxonomy" id="2015173"/>
    <lineage>
        <taxon>Eukaryota</taxon>
        <taxon>Metazoa</taxon>
        <taxon>Ecdysozoa</taxon>
        <taxon>Arthropoda</taxon>
        <taxon>Hexapoda</taxon>
        <taxon>Insecta</taxon>
        <taxon>Pterygota</taxon>
        <taxon>Neoptera</taxon>
        <taxon>Endopterygota</taxon>
        <taxon>Hymenoptera</taxon>
        <taxon>Apocrita</taxon>
        <taxon>Aculeata</taxon>
        <taxon>Formicoidea</taxon>
        <taxon>Formicidae</taxon>
        <taxon>Dorylinae</taxon>
        <taxon>Ooceraea</taxon>
    </lineage>
</organism>
<feature type="domain" description="DDE Tnp4" evidence="3">
    <location>
        <begin position="1"/>
        <end position="65"/>
    </location>
</feature>
<protein>
    <recommendedName>
        <fullName evidence="3">DDE Tnp4 domain-containing protein</fullName>
    </recommendedName>
</protein>
<reference evidence="4 5" key="1">
    <citation type="journal article" date="2014" name="Curr. Biol.">
        <title>The genome of the clonal raider ant Cerapachys biroi.</title>
        <authorList>
            <person name="Oxley P.R."/>
            <person name="Ji L."/>
            <person name="Fetter-Pruneda I."/>
            <person name="McKenzie S.K."/>
            <person name="Li C."/>
            <person name="Hu H."/>
            <person name="Zhang G."/>
            <person name="Kronauer D.J."/>
        </authorList>
    </citation>
    <scope>NUCLEOTIDE SEQUENCE [LARGE SCALE GENOMIC DNA]</scope>
</reference>
<evidence type="ECO:0000313" key="4">
    <source>
        <dbReference type="EMBL" id="EZA49463.1"/>
    </source>
</evidence>
<proteinExistence type="predicted"/>